<keyword evidence="4 6" id="KW-1133">Transmembrane helix</keyword>
<dbReference type="AlphaFoldDB" id="A0A6J7EWA5"/>
<name>A0A6J7EWA5_9ZZZZ</name>
<dbReference type="EMBL" id="CAFBLP010000061">
    <property type="protein sequence ID" value="CAB4885574.1"/>
    <property type="molecule type" value="Genomic_DNA"/>
</dbReference>
<protein>
    <submittedName>
        <fullName evidence="7">Unannotated protein</fullName>
    </submittedName>
</protein>
<dbReference type="Gene3D" id="3.30.700.10">
    <property type="entry name" value="Glycoprotein, Type 4 Pilin"/>
    <property type="match status" value="1"/>
</dbReference>
<evidence type="ECO:0000256" key="1">
    <source>
        <dbReference type="ARBA" id="ARBA00004167"/>
    </source>
</evidence>
<comment type="subcellular location">
    <subcellularLocation>
        <location evidence="1">Membrane</location>
        <topology evidence="1">Single-pass membrane protein</topology>
    </subcellularLocation>
</comment>
<dbReference type="InterPro" id="IPR012902">
    <property type="entry name" value="N_methyl_site"/>
</dbReference>
<feature type="transmembrane region" description="Helical" evidence="6">
    <location>
        <begin position="20"/>
        <end position="43"/>
    </location>
</feature>
<accession>A0A6J7EWA5</accession>
<dbReference type="NCBIfam" id="TIGR02532">
    <property type="entry name" value="IV_pilin_GFxxxE"/>
    <property type="match status" value="1"/>
</dbReference>
<gene>
    <name evidence="7" type="ORF">UFOPK3376_02146</name>
</gene>
<evidence type="ECO:0000256" key="6">
    <source>
        <dbReference type="SAM" id="Phobius"/>
    </source>
</evidence>
<dbReference type="Pfam" id="PF07963">
    <property type="entry name" value="N_methyl"/>
    <property type="match status" value="1"/>
</dbReference>
<dbReference type="SUPFAM" id="SSF54523">
    <property type="entry name" value="Pili subunits"/>
    <property type="match status" value="1"/>
</dbReference>
<evidence type="ECO:0000256" key="2">
    <source>
        <dbReference type="ARBA" id="ARBA00022481"/>
    </source>
</evidence>
<proteinExistence type="predicted"/>
<evidence type="ECO:0000256" key="5">
    <source>
        <dbReference type="ARBA" id="ARBA00023136"/>
    </source>
</evidence>
<evidence type="ECO:0000256" key="4">
    <source>
        <dbReference type="ARBA" id="ARBA00022989"/>
    </source>
</evidence>
<evidence type="ECO:0000313" key="7">
    <source>
        <dbReference type="EMBL" id="CAB4885574.1"/>
    </source>
</evidence>
<dbReference type="InterPro" id="IPR045584">
    <property type="entry name" value="Pilin-like"/>
</dbReference>
<keyword evidence="5 6" id="KW-0472">Membrane</keyword>
<sequence>MNHLDELAESTDASASRNGFTLIEVLIAIVVVGILSAVVIIGISSLTNKGSGSACQASADAAKAAATVHYANTGAYPASLNAMTVTSPKELELPTGVTAPVNSTTGATWTLTMTPGSPPTFACTVP</sequence>
<dbReference type="PANTHER" id="PTHR30093:SF44">
    <property type="entry name" value="TYPE II SECRETION SYSTEM CORE PROTEIN G"/>
    <property type="match status" value="1"/>
</dbReference>
<evidence type="ECO:0000256" key="3">
    <source>
        <dbReference type="ARBA" id="ARBA00022692"/>
    </source>
</evidence>
<reference evidence="7" key="1">
    <citation type="submission" date="2020-05" db="EMBL/GenBank/DDBJ databases">
        <authorList>
            <person name="Chiriac C."/>
            <person name="Salcher M."/>
            <person name="Ghai R."/>
            <person name="Kavagutti S V."/>
        </authorList>
    </citation>
    <scope>NUCLEOTIDE SEQUENCE</scope>
</reference>
<keyword evidence="2" id="KW-0488">Methylation</keyword>
<dbReference type="GO" id="GO:0016020">
    <property type="term" value="C:membrane"/>
    <property type="evidence" value="ECO:0007669"/>
    <property type="project" value="UniProtKB-SubCell"/>
</dbReference>
<keyword evidence="3 6" id="KW-0812">Transmembrane</keyword>
<dbReference type="PANTHER" id="PTHR30093">
    <property type="entry name" value="GENERAL SECRETION PATHWAY PROTEIN G"/>
    <property type="match status" value="1"/>
</dbReference>
<organism evidence="7">
    <name type="scientific">freshwater metagenome</name>
    <dbReference type="NCBI Taxonomy" id="449393"/>
    <lineage>
        <taxon>unclassified sequences</taxon>
        <taxon>metagenomes</taxon>
        <taxon>ecological metagenomes</taxon>
    </lineage>
</organism>